<dbReference type="PANTHER" id="PTHR45947">
    <property type="entry name" value="SULFOQUINOVOSYL TRANSFERASE SQD2"/>
    <property type="match status" value="1"/>
</dbReference>
<feature type="domain" description="Glycosyltransferase subfamily 4-like N-terminal" evidence="2">
    <location>
        <begin position="16"/>
        <end position="177"/>
    </location>
</feature>
<keyword evidence="3" id="KW-0808">Transferase</keyword>
<dbReference type="SUPFAM" id="SSF53756">
    <property type="entry name" value="UDP-Glycosyltransferase/glycogen phosphorylase"/>
    <property type="match status" value="1"/>
</dbReference>
<dbReference type="CDD" id="cd03814">
    <property type="entry name" value="GT4-like"/>
    <property type="match status" value="1"/>
</dbReference>
<proteinExistence type="predicted"/>
<reference evidence="3 4" key="1">
    <citation type="submission" date="2010-10" db="EMBL/GenBank/DDBJ databases">
        <authorList>
            <person name="Durkin A.S."/>
            <person name="Madupu R."/>
            <person name="Torralba M."/>
            <person name="Gillis M."/>
            <person name="Methe B."/>
            <person name="Sutton G."/>
            <person name="Nelson K.E."/>
        </authorList>
    </citation>
    <scope>NUCLEOTIDE SEQUENCE [LARGE SCALE GENOMIC DNA]</scope>
    <source>
        <strain evidence="3 4">ACS-139-V-Col8</strain>
    </source>
</reference>
<dbReference type="eggNOG" id="COG0438">
    <property type="taxonomic scope" value="Bacteria"/>
</dbReference>
<sequence length="397" mass="44732">MRILIVTETFYPATDGICTRLAQMTPRLQAMGHQVLVVSPDLGIQEYQGVPIKVMDSFTFPLYSSRPWGLPSKKMKKVIENFQPDVIHAVNPFMLGTSAVKYAQSLDIPLLTSYHTHMPNYLDHYNLSFMKPLLWDYLRKWHQPADYNVTVSKTLQAELIDQDICTQAVLPRGIDLDLFHPQNYDEKLYREWTFGLPGQKLLVYVGRLAAEKDLDQLVHVFEGRDDICLAIVGDGPARQDLEAVFKDTKTTFTGFLKGQNLAKAYATGDAFIFPSTSETFGLVISEAMASGTPVIAAESGATLEQIIPGQTGTTFKTGDKTSLQASLSILDHEDILARMKVQARQEAEKYSWQAASQRLLEFYESARIIHQAKHVMRHSSYQLSLGQQFLSLFELNE</sequence>
<name>E4KN31_9LACT</name>
<organism evidence="3 4">
    <name type="scientific">Eremococcus coleocola ACS-139-V-Col8</name>
    <dbReference type="NCBI Taxonomy" id="908337"/>
    <lineage>
        <taxon>Bacteria</taxon>
        <taxon>Bacillati</taxon>
        <taxon>Bacillota</taxon>
        <taxon>Bacilli</taxon>
        <taxon>Lactobacillales</taxon>
        <taxon>Aerococcaceae</taxon>
        <taxon>Eremococcus</taxon>
    </lineage>
</organism>
<evidence type="ECO:0000259" key="2">
    <source>
        <dbReference type="Pfam" id="PF13439"/>
    </source>
</evidence>
<dbReference type="InterPro" id="IPR001296">
    <property type="entry name" value="Glyco_trans_1"/>
</dbReference>
<dbReference type="Pfam" id="PF13439">
    <property type="entry name" value="Glyco_transf_4"/>
    <property type="match status" value="1"/>
</dbReference>
<keyword evidence="4" id="KW-1185">Reference proteome</keyword>
<protein>
    <submittedName>
        <fullName evidence="3">Glycosyltransferase, group 1 family protein</fullName>
        <ecNumber evidence="3">2.4.-.-</ecNumber>
    </submittedName>
</protein>
<dbReference type="GO" id="GO:0016757">
    <property type="term" value="F:glycosyltransferase activity"/>
    <property type="evidence" value="ECO:0007669"/>
    <property type="project" value="UniProtKB-KW"/>
</dbReference>
<dbReference type="PANTHER" id="PTHR45947:SF3">
    <property type="entry name" value="SULFOQUINOVOSYL TRANSFERASE SQD2"/>
    <property type="match status" value="1"/>
</dbReference>
<dbReference type="InterPro" id="IPR050194">
    <property type="entry name" value="Glycosyltransferase_grp1"/>
</dbReference>
<evidence type="ECO:0000313" key="3">
    <source>
        <dbReference type="EMBL" id="EFR31771.1"/>
    </source>
</evidence>
<dbReference type="EMBL" id="AENN01000006">
    <property type="protein sequence ID" value="EFR31771.1"/>
    <property type="molecule type" value="Genomic_DNA"/>
</dbReference>
<keyword evidence="3" id="KW-0328">Glycosyltransferase</keyword>
<dbReference type="AlphaFoldDB" id="E4KN31"/>
<dbReference type="Gene3D" id="3.40.50.2000">
    <property type="entry name" value="Glycogen Phosphorylase B"/>
    <property type="match status" value="2"/>
</dbReference>
<evidence type="ECO:0000313" key="4">
    <source>
        <dbReference type="Proteomes" id="UP000005990"/>
    </source>
</evidence>
<dbReference type="EC" id="2.4.-.-" evidence="3"/>
<feature type="domain" description="Glycosyl transferase family 1" evidence="1">
    <location>
        <begin position="198"/>
        <end position="345"/>
    </location>
</feature>
<dbReference type="InterPro" id="IPR028098">
    <property type="entry name" value="Glyco_trans_4-like_N"/>
</dbReference>
<dbReference type="Pfam" id="PF00534">
    <property type="entry name" value="Glycos_transf_1"/>
    <property type="match status" value="1"/>
</dbReference>
<dbReference type="RefSeq" id="WP_006417903.1">
    <property type="nucleotide sequence ID" value="NZ_AENN01000006.1"/>
</dbReference>
<gene>
    <name evidence="3" type="ORF">HMPREF9257_0008</name>
</gene>
<dbReference type="OrthoDB" id="9802525at2"/>
<dbReference type="STRING" id="908337.HMPREF9257_0008"/>
<accession>E4KN31</accession>
<comment type="caution">
    <text evidence="3">The sequence shown here is derived from an EMBL/GenBank/DDBJ whole genome shotgun (WGS) entry which is preliminary data.</text>
</comment>
<evidence type="ECO:0000259" key="1">
    <source>
        <dbReference type="Pfam" id="PF00534"/>
    </source>
</evidence>
<dbReference type="Proteomes" id="UP000005990">
    <property type="component" value="Unassembled WGS sequence"/>
</dbReference>